<keyword evidence="3 6" id="KW-0812">Transmembrane</keyword>
<evidence type="ECO:0000256" key="5">
    <source>
        <dbReference type="ARBA" id="ARBA00023136"/>
    </source>
</evidence>
<dbReference type="InterPro" id="IPR011701">
    <property type="entry name" value="MFS"/>
</dbReference>
<evidence type="ECO:0000256" key="1">
    <source>
        <dbReference type="ARBA" id="ARBA00004141"/>
    </source>
</evidence>
<organism evidence="7 8">
    <name type="scientific">Caerostris darwini</name>
    <dbReference type="NCBI Taxonomy" id="1538125"/>
    <lineage>
        <taxon>Eukaryota</taxon>
        <taxon>Metazoa</taxon>
        <taxon>Ecdysozoa</taxon>
        <taxon>Arthropoda</taxon>
        <taxon>Chelicerata</taxon>
        <taxon>Arachnida</taxon>
        <taxon>Araneae</taxon>
        <taxon>Araneomorphae</taxon>
        <taxon>Entelegynae</taxon>
        <taxon>Araneoidea</taxon>
        <taxon>Araneidae</taxon>
        <taxon>Caerostris</taxon>
    </lineage>
</organism>
<protein>
    <recommendedName>
        <fullName evidence="9">Monocarboxylate transporter 9</fullName>
    </recommendedName>
</protein>
<accession>A0AAV4PCL5</accession>
<evidence type="ECO:0000256" key="3">
    <source>
        <dbReference type="ARBA" id="ARBA00022692"/>
    </source>
</evidence>
<feature type="transmembrane region" description="Helical" evidence="6">
    <location>
        <begin position="612"/>
        <end position="630"/>
    </location>
</feature>
<comment type="subcellular location">
    <subcellularLocation>
        <location evidence="1">Membrane</location>
        <topology evidence="1">Multi-pass membrane protein</topology>
    </subcellularLocation>
</comment>
<keyword evidence="4 6" id="KW-1133">Transmembrane helix</keyword>
<evidence type="ECO:0000313" key="7">
    <source>
        <dbReference type="EMBL" id="GIX95147.1"/>
    </source>
</evidence>
<dbReference type="GO" id="GO:0022857">
    <property type="term" value="F:transmembrane transporter activity"/>
    <property type="evidence" value="ECO:0007669"/>
    <property type="project" value="InterPro"/>
</dbReference>
<gene>
    <name evidence="7" type="primary">AVEN_28600_1</name>
    <name evidence="7" type="ORF">CDAR_178801</name>
</gene>
<feature type="transmembrane region" description="Helical" evidence="6">
    <location>
        <begin position="138"/>
        <end position="159"/>
    </location>
</feature>
<dbReference type="PANTHER" id="PTHR43385:SF1">
    <property type="entry name" value="RIBOFLAVIN TRANSPORTER RIBJ"/>
    <property type="match status" value="1"/>
</dbReference>
<feature type="transmembrane region" description="Helical" evidence="6">
    <location>
        <begin position="106"/>
        <end position="126"/>
    </location>
</feature>
<proteinExistence type="predicted"/>
<evidence type="ECO:0000313" key="8">
    <source>
        <dbReference type="Proteomes" id="UP001054837"/>
    </source>
</evidence>
<dbReference type="InterPro" id="IPR036259">
    <property type="entry name" value="MFS_trans_sf"/>
</dbReference>
<sequence length="648" mass="72325">MKEGPDQGWAWAVAFAVCTVHFIMAGLGRMSGILFVAFIDIYSVDRKGASLPFSVRSTVRNLIGPIVGILGQKYGVQQVIFTGSILSTISTVLCFFAPNILWITMLWGGLCGVGTALSTILLQVVIGQYFKKYRTTAAGIGFSGGCFGSFLFPVLMQWLLNNYGIDGTFLVMSGIIMHCIPAAMILKKPSWLDKKTVPEVLKTARQDCPTNKGGGTGTLEEIRSVKKYNSIIDEQDPKNAMDGSPNVQFLRENSKFVLKILTSKNLRRNLNDGHRKTDEISSVVDETHILQVLEYVYSDLQFRGTKECYDNKAFVETDVPETCVTQNRDMTRMNSKNAKTVNLTNNHMLSADRNTYEIKERSITDIMKITEDQIKQHVFEKLKILADMDSNEVLALFPKADRKHISKTLTELQKLCLARYGSHPGKETLKINNIKPSNSIWDHLKTSIRLFGNPIFLLICLARTTHNLLFLPVVTTIVDFSLDRGFQENEGSYIIAVLSAGDLIGRLGLGWVTDRGFLDVTRYTMVVMIIQGAVTASMPFMPNKIAICLILSVFGMLQGSLFVRQPILVHKYFGSHEQSIVMGCSNFFPGFLGLVLPIYIGYFRDTLGSYDGIFYINGAVAALVGLSWALEPYFLRCYPLQEEQTQPV</sequence>
<feature type="transmembrane region" description="Helical" evidence="6">
    <location>
        <begin position="579"/>
        <end position="600"/>
    </location>
</feature>
<feature type="transmembrane region" description="Helical" evidence="6">
    <location>
        <begin position="79"/>
        <end position="100"/>
    </location>
</feature>
<dbReference type="Gene3D" id="1.20.1250.20">
    <property type="entry name" value="MFS general substrate transporter like domains"/>
    <property type="match status" value="2"/>
</dbReference>
<dbReference type="EMBL" id="BPLQ01002703">
    <property type="protein sequence ID" value="GIX95147.1"/>
    <property type="molecule type" value="Genomic_DNA"/>
</dbReference>
<dbReference type="PANTHER" id="PTHR43385">
    <property type="entry name" value="RIBOFLAVIN TRANSPORTER RIBJ"/>
    <property type="match status" value="1"/>
</dbReference>
<reference evidence="7 8" key="1">
    <citation type="submission" date="2021-06" db="EMBL/GenBank/DDBJ databases">
        <title>Caerostris darwini draft genome.</title>
        <authorList>
            <person name="Kono N."/>
            <person name="Arakawa K."/>
        </authorList>
    </citation>
    <scope>NUCLEOTIDE SEQUENCE [LARGE SCALE GENOMIC DNA]</scope>
</reference>
<dbReference type="SUPFAM" id="SSF103473">
    <property type="entry name" value="MFS general substrate transporter"/>
    <property type="match status" value="1"/>
</dbReference>
<dbReference type="AlphaFoldDB" id="A0AAV4PCL5"/>
<evidence type="ECO:0000256" key="4">
    <source>
        <dbReference type="ARBA" id="ARBA00022989"/>
    </source>
</evidence>
<name>A0AAV4PCL5_9ARAC</name>
<feature type="transmembrane region" description="Helical" evidence="6">
    <location>
        <begin position="12"/>
        <end position="39"/>
    </location>
</feature>
<comment type="caution">
    <text evidence="7">The sequence shown here is derived from an EMBL/GenBank/DDBJ whole genome shotgun (WGS) entry which is preliminary data.</text>
</comment>
<keyword evidence="5 6" id="KW-0472">Membrane</keyword>
<evidence type="ECO:0000256" key="6">
    <source>
        <dbReference type="SAM" id="Phobius"/>
    </source>
</evidence>
<dbReference type="Proteomes" id="UP001054837">
    <property type="component" value="Unassembled WGS sequence"/>
</dbReference>
<evidence type="ECO:0008006" key="9">
    <source>
        <dbReference type="Google" id="ProtNLM"/>
    </source>
</evidence>
<evidence type="ECO:0000256" key="2">
    <source>
        <dbReference type="ARBA" id="ARBA00022448"/>
    </source>
</evidence>
<keyword evidence="8" id="KW-1185">Reference proteome</keyword>
<keyword evidence="2" id="KW-0813">Transport</keyword>
<feature type="transmembrane region" description="Helical" evidence="6">
    <location>
        <begin position="544"/>
        <end position="567"/>
    </location>
</feature>
<dbReference type="Pfam" id="PF07690">
    <property type="entry name" value="MFS_1"/>
    <property type="match status" value="1"/>
</dbReference>
<dbReference type="InterPro" id="IPR052983">
    <property type="entry name" value="MFS_Riboflavin_Transporter"/>
</dbReference>
<feature type="transmembrane region" description="Helical" evidence="6">
    <location>
        <begin position="165"/>
        <end position="186"/>
    </location>
</feature>
<dbReference type="GO" id="GO:0016020">
    <property type="term" value="C:membrane"/>
    <property type="evidence" value="ECO:0007669"/>
    <property type="project" value="UniProtKB-SubCell"/>
</dbReference>